<dbReference type="RefSeq" id="XP_062704888.1">
    <property type="nucleotide sequence ID" value="XM_062848904.1"/>
</dbReference>
<evidence type="ECO:0000256" key="2">
    <source>
        <dbReference type="SAM" id="SignalP"/>
    </source>
</evidence>
<organism evidence="3 4">
    <name type="scientific">Aedes albopictus</name>
    <name type="common">Asian tiger mosquito</name>
    <name type="synonym">Stegomyia albopicta</name>
    <dbReference type="NCBI Taxonomy" id="7160"/>
    <lineage>
        <taxon>Eukaryota</taxon>
        <taxon>Metazoa</taxon>
        <taxon>Ecdysozoa</taxon>
        <taxon>Arthropoda</taxon>
        <taxon>Hexapoda</taxon>
        <taxon>Insecta</taxon>
        <taxon>Pterygota</taxon>
        <taxon>Neoptera</taxon>
        <taxon>Endopterygota</taxon>
        <taxon>Diptera</taxon>
        <taxon>Nematocera</taxon>
        <taxon>Culicoidea</taxon>
        <taxon>Culicidae</taxon>
        <taxon>Culicinae</taxon>
        <taxon>Aedini</taxon>
        <taxon>Aedes</taxon>
        <taxon>Stegomyia</taxon>
    </lineage>
</organism>
<accession>A0ABM2A309</accession>
<reference evidence="3" key="2">
    <citation type="submission" date="2025-05" db="UniProtKB">
        <authorList>
            <consortium name="EnsemblMetazoa"/>
        </authorList>
    </citation>
    <scope>IDENTIFICATION</scope>
    <source>
        <strain evidence="3">Foshan</strain>
    </source>
</reference>
<evidence type="ECO:0000256" key="1">
    <source>
        <dbReference type="SAM" id="MobiDB-lite"/>
    </source>
</evidence>
<feature type="region of interest" description="Disordered" evidence="1">
    <location>
        <begin position="116"/>
        <end position="165"/>
    </location>
</feature>
<keyword evidence="2" id="KW-0732">Signal</keyword>
<dbReference type="GeneID" id="109407402"/>
<evidence type="ECO:0008006" key="5">
    <source>
        <dbReference type="Google" id="ProtNLM"/>
    </source>
</evidence>
<feature type="compositionally biased region" description="Low complexity" evidence="1">
    <location>
        <begin position="197"/>
        <end position="207"/>
    </location>
</feature>
<evidence type="ECO:0000313" key="4">
    <source>
        <dbReference type="Proteomes" id="UP000069940"/>
    </source>
</evidence>
<evidence type="ECO:0000313" key="3">
    <source>
        <dbReference type="EnsemblMetazoa" id="AALFPA23_023974.P35726"/>
    </source>
</evidence>
<feature type="signal peptide" evidence="2">
    <location>
        <begin position="1"/>
        <end position="17"/>
    </location>
</feature>
<dbReference type="Proteomes" id="UP000069940">
    <property type="component" value="Unassembled WGS sequence"/>
</dbReference>
<sequence length="232" mass="25022">MMKFVAVLVVLFGISAGYSIPRHNAYLNYQQPTGYRTIQRSMYGVQFRNQQFRNQRVTDFDAGMHPYDCQHTDFDNAELPVQDPNVESVADAYPSEPLPVEEESHQDAPVVYEDEVEEPIEDEPSAAPAVPAVASAAAPENKKKTVPARASSGEEENQDAPTGLGSIGSAFFPINFGSASGGSIAIANSHSTGKGGSATSTATAYGSPVTAELRRTSASQLRKRPTKLRNRQ</sequence>
<reference evidence="4" key="1">
    <citation type="journal article" date="2015" name="Proc. Natl. Acad. Sci. U.S.A.">
        <title>Genome sequence of the Asian Tiger mosquito, Aedes albopictus, reveals insights into its biology, genetics, and evolution.</title>
        <authorList>
            <person name="Chen X.G."/>
            <person name="Jiang X."/>
            <person name="Gu J."/>
            <person name="Xu M."/>
            <person name="Wu Y."/>
            <person name="Deng Y."/>
            <person name="Zhang C."/>
            <person name="Bonizzoni M."/>
            <person name="Dermauw W."/>
            <person name="Vontas J."/>
            <person name="Armbruster P."/>
            <person name="Huang X."/>
            <person name="Yang Y."/>
            <person name="Zhang H."/>
            <person name="He W."/>
            <person name="Peng H."/>
            <person name="Liu Y."/>
            <person name="Wu K."/>
            <person name="Chen J."/>
            <person name="Lirakis M."/>
            <person name="Topalis P."/>
            <person name="Van Leeuwen T."/>
            <person name="Hall A.B."/>
            <person name="Jiang X."/>
            <person name="Thorpe C."/>
            <person name="Mueller R.L."/>
            <person name="Sun C."/>
            <person name="Waterhouse R.M."/>
            <person name="Yan G."/>
            <person name="Tu Z.J."/>
            <person name="Fang X."/>
            <person name="James A.A."/>
        </authorList>
    </citation>
    <scope>NUCLEOTIDE SEQUENCE [LARGE SCALE GENOMIC DNA]</scope>
    <source>
        <strain evidence="4">Foshan</strain>
    </source>
</reference>
<protein>
    <recommendedName>
        <fullName evidence="5">Secreted protein</fullName>
    </recommendedName>
</protein>
<feature type="chain" id="PRO_5047079911" description="Secreted protein" evidence="2">
    <location>
        <begin position="18"/>
        <end position="232"/>
    </location>
</feature>
<feature type="compositionally biased region" description="Basic residues" evidence="1">
    <location>
        <begin position="221"/>
        <end position="232"/>
    </location>
</feature>
<feature type="region of interest" description="Disordered" evidence="1">
    <location>
        <begin position="186"/>
        <end position="232"/>
    </location>
</feature>
<keyword evidence="4" id="KW-1185">Reference proteome</keyword>
<dbReference type="EnsemblMetazoa" id="AALFPA23_023974.R35726">
    <property type="protein sequence ID" value="AALFPA23_023974.P35726"/>
    <property type="gene ID" value="AALFPA23_023974"/>
</dbReference>
<proteinExistence type="predicted"/>
<name>A0ABM2A309_AEDAL</name>
<feature type="compositionally biased region" description="Low complexity" evidence="1">
    <location>
        <begin position="125"/>
        <end position="139"/>
    </location>
</feature>